<accession>A0AAV7NRF1</accession>
<reference evidence="1" key="1">
    <citation type="journal article" date="2022" name="bioRxiv">
        <title>Sequencing and chromosome-scale assembly of the giantPleurodeles waltlgenome.</title>
        <authorList>
            <person name="Brown T."/>
            <person name="Elewa A."/>
            <person name="Iarovenko S."/>
            <person name="Subramanian E."/>
            <person name="Araus A.J."/>
            <person name="Petzold A."/>
            <person name="Susuki M."/>
            <person name="Suzuki K.-i.T."/>
            <person name="Hayashi T."/>
            <person name="Toyoda A."/>
            <person name="Oliveira C."/>
            <person name="Osipova E."/>
            <person name="Leigh N.D."/>
            <person name="Simon A."/>
            <person name="Yun M.H."/>
        </authorList>
    </citation>
    <scope>NUCLEOTIDE SEQUENCE</scope>
    <source>
        <strain evidence="1">20211129_DDA</strain>
        <tissue evidence="1">Liver</tissue>
    </source>
</reference>
<name>A0AAV7NRF1_PLEWA</name>
<protein>
    <submittedName>
        <fullName evidence="1">Uncharacterized protein</fullName>
    </submittedName>
</protein>
<dbReference type="EMBL" id="JANPWB010000012">
    <property type="protein sequence ID" value="KAJ1118680.1"/>
    <property type="molecule type" value="Genomic_DNA"/>
</dbReference>
<proteinExistence type="predicted"/>
<evidence type="ECO:0000313" key="2">
    <source>
        <dbReference type="Proteomes" id="UP001066276"/>
    </source>
</evidence>
<keyword evidence="2" id="KW-1185">Reference proteome</keyword>
<dbReference type="AlphaFoldDB" id="A0AAV7NRF1"/>
<sequence>MESGPTGAPLPLLPELRSSSALLGSLTVAAASGPQVSGLSRGFPRGPLLKRPVRVRLAGGNGESPPSDYCFKRPFPLGSSLPSRRTCPRPRHCKEDWCHTGTVLRGSSAHLLIWGLGVCTSGEPYGSKQCTPPAAQPL</sequence>
<comment type="caution">
    <text evidence="1">The sequence shown here is derived from an EMBL/GenBank/DDBJ whole genome shotgun (WGS) entry which is preliminary data.</text>
</comment>
<gene>
    <name evidence="1" type="ORF">NDU88_006868</name>
</gene>
<evidence type="ECO:0000313" key="1">
    <source>
        <dbReference type="EMBL" id="KAJ1118680.1"/>
    </source>
</evidence>
<dbReference type="Proteomes" id="UP001066276">
    <property type="component" value="Chromosome 8"/>
</dbReference>
<organism evidence="1 2">
    <name type="scientific">Pleurodeles waltl</name>
    <name type="common">Iberian ribbed newt</name>
    <dbReference type="NCBI Taxonomy" id="8319"/>
    <lineage>
        <taxon>Eukaryota</taxon>
        <taxon>Metazoa</taxon>
        <taxon>Chordata</taxon>
        <taxon>Craniata</taxon>
        <taxon>Vertebrata</taxon>
        <taxon>Euteleostomi</taxon>
        <taxon>Amphibia</taxon>
        <taxon>Batrachia</taxon>
        <taxon>Caudata</taxon>
        <taxon>Salamandroidea</taxon>
        <taxon>Salamandridae</taxon>
        <taxon>Pleurodelinae</taxon>
        <taxon>Pleurodeles</taxon>
    </lineage>
</organism>